<name>A0AA86T653_9FABA</name>
<gene>
    <name evidence="5" type="ORF">AYBTSS11_LOCUS15194</name>
</gene>
<dbReference type="SUPFAM" id="SSF51206">
    <property type="entry name" value="cAMP-binding domain-like"/>
    <property type="match status" value="1"/>
</dbReference>
<dbReference type="CDD" id="cd00038">
    <property type="entry name" value="CAP_ED"/>
    <property type="match status" value="1"/>
</dbReference>
<dbReference type="AlphaFoldDB" id="A0AA86T653"/>
<dbReference type="Proteomes" id="UP001189624">
    <property type="component" value="Chromosome 4"/>
</dbReference>
<dbReference type="InterPro" id="IPR014710">
    <property type="entry name" value="RmlC-like_jellyroll"/>
</dbReference>
<keyword evidence="6" id="KW-1185">Reference proteome</keyword>
<dbReference type="EMBL" id="OY731401">
    <property type="protein sequence ID" value="CAJ1952237.1"/>
    <property type="molecule type" value="Genomic_DNA"/>
</dbReference>
<evidence type="ECO:0000256" key="2">
    <source>
        <dbReference type="ARBA" id="ARBA00023303"/>
    </source>
</evidence>
<evidence type="ECO:0000256" key="3">
    <source>
        <dbReference type="SAM" id="MobiDB-lite"/>
    </source>
</evidence>
<evidence type="ECO:0000313" key="5">
    <source>
        <dbReference type="EMBL" id="CAJ1952237.1"/>
    </source>
</evidence>
<feature type="domain" description="Cyclic nucleotide-binding" evidence="4">
    <location>
        <begin position="380"/>
        <end position="448"/>
    </location>
</feature>
<keyword evidence="1" id="KW-0406">Ion transport</keyword>
<evidence type="ECO:0000256" key="1">
    <source>
        <dbReference type="ARBA" id="ARBA00023286"/>
    </source>
</evidence>
<accession>A0AA86T653</accession>
<dbReference type="PANTHER" id="PTHR45651">
    <property type="entry name" value="CYCLIC NUCLEOTIDE-GATED ION CHANNEL 15-RELATED-RELATED"/>
    <property type="match status" value="1"/>
</dbReference>
<reference evidence="5" key="1">
    <citation type="submission" date="2023-10" db="EMBL/GenBank/DDBJ databases">
        <authorList>
            <person name="Domelevo Entfellner J.-B."/>
        </authorList>
    </citation>
    <scope>NUCLEOTIDE SEQUENCE</scope>
</reference>
<evidence type="ECO:0000259" key="4">
    <source>
        <dbReference type="PROSITE" id="PS50042"/>
    </source>
</evidence>
<keyword evidence="2" id="KW-0407">Ion channel</keyword>
<dbReference type="InterPro" id="IPR018490">
    <property type="entry name" value="cNMP-bd_dom_sf"/>
</dbReference>
<dbReference type="GO" id="GO:0016020">
    <property type="term" value="C:membrane"/>
    <property type="evidence" value="ECO:0007669"/>
    <property type="project" value="UniProtKB-SubCell"/>
</dbReference>
<keyword evidence="1" id="KW-1071">Ligand-gated ion channel</keyword>
<proteinExistence type="predicted"/>
<feature type="region of interest" description="Disordered" evidence="3">
    <location>
        <begin position="37"/>
        <end position="66"/>
    </location>
</feature>
<keyword evidence="1" id="KW-0813">Transport</keyword>
<dbReference type="Gramene" id="rna-AYBTSS11_LOCUS15194">
    <property type="protein sequence ID" value="CAJ1952237.1"/>
    <property type="gene ID" value="gene-AYBTSS11_LOCUS15194"/>
</dbReference>
<dbReference type="PROSITE" id="PS50042">
    <property type="entry name" value="CNMP_BINDING_3"/>
    <property type="match status" value="1"/>
</dbReference>
<sequence length="548" mass="63160">MLFLGKSVQDIADFVHVSIPIPTVFTEPLNQIEVPHYQTPESSTEHFPSSSGKDENDSQNQNDGTNEYLVRSGSLGMCDDPYCLTCPIYLRSSEQRIANALGTFNQKENMCNVRDEPMTIHFVEQIRTLACIMYFLNIFLQFRVAYVSYESWPRGAHLIDHPKKIAFRVLPIGLFTGMTAQKKIIKNLLIFLPSGHVVGSIWYIFGVQRVHGCLLDVCRKITSNITGCLAFTDCRHQGGAPGLWKNNEIATACLSSTSDTIRYGIFQDAASLATDTSVLKKIAFSLFWGFKKYLQALQSRYLIDRHLWRTEMELRDRDVDQWMNHRSLPRGLRRRIRMAEHYNWAATRGFNEEKLMENWPEELQTDIRRHLFKFMKKIQIFALMDESILDVICERLKPRRYIIGSRILSEGGVVETMVFVMRGKLESIAADGTRLLLLDGDACGEELLPWYLEHATVRTDGKKVRLPTQRLVSKRSVWCLTNVEAFSLRLADLENLSILFRGFLQNPRMNYLIGDYMQQNGFRLHGETGREDALFIGIVLTFQIERKW</sequence>
<dbReference type="GO" id="GO:0034220">
    <property type="term" value="P:monoatomic ion transmembrane transport"/>
    <property type="evidence" value="ECO:0007669"/>
    <property type="project" value="UniProtKB-KW"/>
</dbReference>
<feature type="compositionally biased region" description="Polar residues" evidence="3">
    <location>
        <begin position="39"/>
        <end position="51"/>
    </location>
</feature>
<evidence type="ECO:0000313" key="6">
    <source>
        <dbReference type="Proteomes" id="UP001189624"/>
    </source>
</evidence>
<dbReference type="Gene3D" id="2.60.120.10">
    <property type="entry name" value="Jelly Rolls"/>
    <property type="match status" value="1"/>
</dbReference>
<dbReference type="InterPro" id="IPR000595">
    <property type="entry name" value="cNMP-bd_dom"/>
</dbReference>
<dbReference type="Gene3D" id="1.10.287.630">
    <property type="entry name" value="Helix hairpin bin"/>
    <property type="match status" value="1"/>
</dbReference>
<dbReference type="PANTHER" id="PTHR45651:SF38">
    <property type="entry name" value="CYCLIC NUCLEOTIDE-GATED CATION CHANNEL PROTEIN"/>
    <property type="match status" value="1"/>
</dbReference>
<organism evidence="5 6">
    <name type="scientific">Sphenostylis stenocarpa</name>
    <dbReference type="NCBI Taxonomy" id="92480"/>
    <lineage>
        <taxon>Eukaryota</taxon>
        <taxon>Viridiplantae</taxon>
        <taxon>Streptophyta</taxon>
        <taxon>Embryophyta</taxon>
        <taxon>Tracheophyta</taxon>
        <taxon>Spermatophyta</taxon>
        <taxon>Magnoliopsida</taxon>
        <taxon>eudicotyledons</taxon>
        <taxon>Gunneridae</taxon>
        <taxon>Pentapetalae</taxon>
        <taxon>rosids</taxon>
        <taxon>fabids</taxon>
        <taxon>Fabales</taxon>
        <taxon>Fabaceae</taxon>
        <taxon>Papilionoideae</taxon>
        <taxon>50 kb inversion clade</taxon>
        <taxon>NPAAA clade</taxon>
        <taxon>indigoferoid/millettioid clade</taxon>
        <taxon>Phaseoleae</taxon>
        <taxon>Sphenostylis</taxon>
    </lineage>
</organism>
<protein>
    <recommendedName>
        <fullName evidence="4">Cyclic nucleotide-binding domain-containing protein</fullName>
    </recommendedName>
</protein>